<evidence type="ECO:0000313" key="6">
    <source>
        <dbReference type="EMBL" id="MTU04088.1"/>
    </source>
</evidence>
<proteinExistence type="inferred from homology"/>
<dbReference type="Gene3D" id="3.40.50.1000">
    <property type="entry name" value="HAD superfamily/HAD-like"/>
    <property type="match status" value="2"/>
</dbReference>
<organism evidence="5 8">
    <name type="scientific">Phascolarctobacterium faecium</name>
    <dbReference type="NCBI Taxonomy" id="33025"/>
    <lineage>
        <taxon>Bacteria</taxon>
        <taxon>Bacillati</taxon>
        <taxon>Bacillota</taxon>
        <taxon>Negativicutes</taxon>
        <taxon>Acidaminococcales</taxon>
        <taxon>Acidaminococcaceae</taxon>
        <taxon>Phascolarctobacterium</taxon>
    </lineage>
</organism>
<evidence type="ECO:0000256" key="4">
    <source>
        <dbReference type="PIRSR" id="PIRSR000915-3"/>
    </source>
</evidence>
<dbReference type="PIRSF" id="PIRSF000915">
    <property type="entry name" value="PGP-type_phosphatase"/>
    <property type="match status" value="1"/>
</dbReference>
<feature type="binding site" evidence="4">
    <location>
        <position position="19"/>
    </location>
    <ligand>
        <name>Mg(2+)</name>
        <dbReference type="ChEBI" id="CHEBI:18420"/>
    </ligand>
</feature>
<dbReference type="PANTHER" id="PTHR19288">
    <property type="entry name" value="4-NITROPHENYLPHOSPHATASE-RELATED"/>
    <property type="match status" value="1"/>
</dbReference>
<feature type="active site" description="Proton donor" evidence="2">
    <location>
        <position position="21"/>
    </location>
</feature>
<dbReference type="GO" id="GO:0046872">
    <property type="term" value="F:metal ion binding"/>
    <property type="evidence" value="ECO:0007669"/>
    <property type="project" value="UniProtKB-KW"/>
</dbReference>
<keyword evidence="7" id="KW-1185">Reference proteome</keyword>
<feature type="active site" description="Nucleophile" evidence="2">
    <location>
        <position position="19"/>
    </location>
</feature>
<sequence>MTDQKQCAKLKNIKCFLFDMDGTINLGNTLIPGMDVFFQKLRAAERDFYLVTNNSSKGHEHYVEKMGRMGIQVTRDNVLISSDAFVYYMQQLRPAARLFVLGTEQLKKTIREAGFTITTTLEEGTDFVVVGFDMSLNYETLTIACRLIDRGVPYVATHPDVRCPIEGGEFIPDCGAMIELIKTATGKAPQQILGKPYHYMIDVITSRTGYKREEIAMVGDRLSTDIAFGLNNGVLSILVLTGEATLADVEHGSIKPDIILDHASELADYF</sequence>
<accession>A0A7X2XG08</accession>
<dbReference type="SUPFAM" id="SSF56784">
    <property type="entry name" value="HAD-like"/>
    <property type="match status" value="1"/>
</dbReference>
<dbReference type="Pfam" id="PF13242">
    <property type="entry name" value="Hydrolase_like"/>
    <property type="match status" value="1"/>
</dbReference>
<dbReference type="GO" id="GO:0016791">
    <property type="term" value="F:phosphatase activity"/>
    <property type="evidence" value="ECO:0007669"/>
    <property type="project" value="TreeGrafter"/>
</dbReference>
<evidence type="ECO:0000256" key="3">
    <source>
        <dbReference type="PIRSR" id="PIRSR000915-2"/>
    </source>
</evidence>
<keyword evidence="1 4" id="KW-0479">Metal-binding</keyword>
<comment type="function">
    <text evidence="1">Catalyzes the dephosphorylation of 2-6 carbon acid sugars in vitro.</text>
</comment>
<dbReference type="Pfam" id="PF13344">
    <property type="entry name" value="Hydrolase_6"/>
    <property type="match status" value="1"/>
</dbReference>
<comment type="cofactor">
    <cofactor evidence="4">
        <name>Mg(2+)</name>
        <dbReference type="ChEBI" id="CHEBI:18420"/>
    </cofactor>
    <text evidence="4">Divalent metal ions. Mg(2+) is the most effective.</text>
</comment>
<comment type="similarity">
    <text evidence="1">Belongs to the HAD-like hydrolase superfamily. NagD family.</text>
</comment>
<protein>
    <recommendedName>
        <fullName evidence="1">Acid sugar phosphatase</fullName>
        <ecNumber evidence="1">3.1.3.-</ecNumber>
    </recommendedName>
</protein>
<comment type="caution">
    <text evidence="5">The sequence shown here is derived from an EMBL/GenBank/DDBJ whole genome shotgun (WGS) entry which is preliminary data.</text>
</comment>
<dbReference type="EMBL" id="WNBM01000004">
    <property type="protein sequence ID" value="MTT76025.1"/>
    <property type="molecule type" value="Genomic_DNA"/>
</dbReference>
<feature type="binding site" evidence="4">
    <location>
        <position position="21"/>
    </location>
    <ligand>
        <name>Mg(2+)</name>
        <dbReference type="ChEBI" id="CHEBI:18420"/>
    </ligand>
</feature>
<evidence type="ECO:0000256" key="1">
    <source>
        <dbReference type="PIRNR" id="PIRNR000915"/>
    </source>
</evidence>
<dbReference type="Proteomes" id="UP000443070">
    <property type="component" value="Unassembled WGS sequence"/>
</dbReference>
<gene>
    <name evidence="5" type="ORF">GMD11_07100</name>
    <name evidence="6" type="ORF">GMD18_06750</name>
</gene>
<dbReference type="AlphaFoldDB" id="A0A7X2XG08"/>
<dbReference type="InterPro" id="IPR023214">
    <property type="entry name" value="HAD_sf"/>
</dbReference>
<dbReference type="OrthoDB" id="9810449at2"/>
<dbReference type="InterPro" id="IPR036412">
    <property type="entry name" value="HAD-like_sf"/>
</dbReference>
<name>A0A7X2XG08_9FIRM</name>
<dbReference type="PANTHER" id="PTHR19288:SF46">
    <property type="entry name" value="HALOACID DEHALOGENASE-LIKE HYDROLASE DOMAIN-CONTAINING PROTEIN 2"/>
    <property type="match status" value="1"/>
</dbReference>
<keyword evidence="5" id="KW-0378">Hydrolase</keyword>
<evidence type="ECO:0000313" key="7">
    <source>
        <dbReference type="Proteomes" id="UP000443070"/>
    </source>
</evidence>
<evidence type="ECO:0000313" key="8">
    <source>
        <dbReference type="Proteomes" id="UP000484547"/>
    </source>
</evidence>
<dbReference type="InterPro" id="IPR006357">
    <property type="entry name" value="HAD-SF_hydro_IIA"/>
</dbReference>
<dbReference type="EC" id="3.1.3.-" evidence="1"/>
<feature type="binding site" evidence="4">
    <location>
        <position position="220"/>
    </location>
    <ligand>
        <name>Mg(2+)</name>
        <dbReference type="ChEBI" id="CHEBI:18420"/>
    </ligand>
</feature>
<dbReference type="EMBL" id="WNBW01000004">
    <property type="protein sequence ID" value="MTU04088.1"/>
    <property type="molecule type" value="Genomic_DNA"/>
</dbReference>
<dbReference type="Proteomes" id="UP000484547">
    <property type="component" value="Unassembled WGS sequence"/>
</dbReference>
<reference evidence="7 8" key="1">
    <citation type="journal article" date="2019" name="Nat. Med.">
        <title>A library of human gut bacterial isolates paired with longitudinal multiomics data enables mechanistic microbiome research.</title>
        <authorList>
            <person name="Poyet M."/>
            <person name="Groussin M."/>
            <person name="Gibbons S.M."/>
            <person name="Avila-Pacheco J."/>
            <person name="Jiang X."/>
            <person name="Kearney S.M."/>
            <person name="Perrotta A.R."/>
            <person name="Berdy B."/>
            <person name="Zhao S."/>
            <person name="Lieberman T.D."/>
            <person name="Swanson P.K."/>
            <person name="Smith M."/>
            <person name="Roesemann S."/>
            <person name="Alexander J.E."/>
            <person name="Rich S.A."/>
            <person name="Livny J."/>
            <person name="Vlamakis H."/>
            <person name="Clish C."/>
            <person name="Bullock K."/>
            <person name="Deik A."/>
            <person name="Scott J."/>
            <person name="Pierce K.A."/>
            <person name="Xavier R.J."/>
            <person name="Alm E.J."/>
        </authorList>
    </citation>
    <scope>NUCLEOTIDE SEQUENCE [LARGE SCALE GENOMIC DNA]</scope>
    <source>
        <strain evidence="5 8">BIOML-A13</strain>
        <strain evidence="6 7">BIOML-A3</strain>
    </source>
</reference>
<evidence type="ECO:0000313" key="5">
    <source>
        <dbReference type="EMBL" id="MTT76025.1"/>
    </source>
</evidence>
<keyword evidence="1 4" id="KW-0460">Magnesium</keyword>
<dbReference type="NCBIfam" id="TIGR01460">
    <property type="entry name" value="HAD-SF-IIA"/>
    <property type="match status" value="1"/>
</dbReference>
<evidence type="ECO:0000256" key="2">
    <source>
        <dbReference type="PIRSR" id="PIRSR000915-1"/>
    </source>
</evidence>
<dbReference type="GO" id="GO:0005737">
    <property type="term" value="C:cytoplasm"/>
    <property type="evidence" value="ECO:0007669"/>
    <property type="project" value="TreeGrafter"/>
</dbReference>
<feature type="binding site" evidence="3">
    <location>
        <position position="195"/>
    </location>
    <ligand>
        <name>substrate</name>
    </ligand>
</feature>
<dbReference type="RefSeq" id="WP_155164023.1">
    <property type="nucleotide sequence ID" value="NZ_DAIQXW010000033.1"/>
</dbReference>